<evidence type="ECO:0000256" key="1">
    <source>
        <dbReference type="ARBA" id="ARBA00008306"/>
    </source>
</evidence>
<evidence type="ECO:0000313" key="6">
    <source>
        <dbReference type="Proteomes" id="UP001201163"/>
    </source>
</evidence>
<feature type="region of interest" description="Disordered" evidence="2">
    <location>
        <begin position="1"/>
        <end position="82"/>
    </location>
</feature>
<feature type="region of interest" description="Disordered" evidence="2">
    <location>
        <begin position="207"/>
        <end position="245"/>
    </location>
</feature>
<dbReference type="AlphaFoldDB" id="A0AAD4QBQ4"/>
<accession>A0AAD4QBQ4</accession>
<keyword evidence="3" id="KW-0472">Membrane</keyword>
<feature type="transmembrane region" description="Helical" evidence="3">
    <location>
        <begin position="254"/>
        <end position="272"/>
    </location>
</feature>
<dbReference type="PANTHER" id="PTHR16255">
    <property type="entry name" value="REQUIRED FOR MEIOTIC NUCLEAR DIVISION PROTEIN 1 HOMOLOG"/>
    <property type="match status" value="1"/>
</dbReference>
<proteinExistence type="inferred from homology"/>
<evidence type="ECO:0000256" key="2">
    <source>
        <dbReference type="SAM" id="MobiDB-lite"/>
    </source>
</evidence>
<dbReference type="InterPro" id="IPR051624">
    <property type="entry name" value="RMD1/Sad1-interacting"/>
</dbReference>
<keyword evidence="3" id="KW-1133">Transmembrane helix</keyword>
<dbReference type="PANTHER" id="PTHR16255:SF4">
    <property type="entry name" value="SPORULATION PROTEIN RMD8"/>
    <property type="match status" value="1"/>
</dbReference>
<sequence>MQQQQQQQSRPKPPSRLGPTRKSSFSLQRSASITAPLVSSQTGSTKPPAAQRTSKTHQRLVELPSDPQTRPLPTEGGEDDAIHGYETDAGVVRENKSAAERMTKAERRRAGCRRITAYWLADGFRMKLLANFLKREHNVVPRSFDEVLYVMYHLPLLPGYGPAAKVRSSVPAPSHTRRLSRMSQAEEDGYTGSYFVPGRSPENGFWRDDGYIAGHSPPGPRREPEDSEVEGESRDRGRSVGIRGDAGTRAAGPHVYACIVFFAYGVVVFFGFEEMQERYILEDVHGAGALKGARAEGEWEVEECHFAYDPNDHLPAHLQRLFQQPQMRLSAFKSPSHLLTLSLSHALAQSTLLAHYESQAHAILQHPRTQALPRTLALTGKLALSRRDAMRLTGKLFALRRDVVLGRNVLDVPGIFWEEASLRALYEAGRAYFEIAERVEGLNERISGANDLLDAIHEHLNSNAMERITWIIIGLIVVAILVELGEIIARLAVHTTVRSGAGGGRRMTTFVSALATRAMSALAA</sequence>
<dbReference type="Pfam" id="PF02582">
    <property type="entry name" value="DUF155"/>
    <property type="match status" value="1"/>
</dbReference>
<feature type="compositionally biased region" description="Polar residues" evidence="2">
    <location>
        <begin position="21"/>
        <end position="45"/>
    </location>
</feature>
<dbReference type="InterPro" id="IPR003734">
    <property type="entry name" value="DUF155"/>
</dbReference>
<comment type="similarity">
    <text evidence="1">Belongs to the RMD1/sif2 family.</text>
</comment>
<feature type="domain" description="DUF155" evidence="4">
    <location>
        <begin position="259"/>
        <end position="443"/>
    </location>
</feature>
<organism evidence="5 6">
    <name type="scientific">Lactarius akahatsu</name>
    <dbReference type="NCBI Taxonomy" id="416441"/>
    <lineage>
        <taxon>Eukaryota</taxon>
        <taxon>Fungi</taxon>
        <taxon>Dikarya</taxon>
        <taxon>Basidiomycota</taxon>
        <taxon>Agaricomycotina</taxon>
        <taxon>Agaricomycetes</taxon>
        <taxon>Russulales</taxon>
        <taxon>Russulaceae</taxon>
        <taxon>Lactarius</taxon>
    </lineage>
</organism>
<feature type="region of interest" description="Disordered" evidence="2">
    <location>
        <begin position="164"/>
        <end position="184"/>
    </location>
</feature>
<keyword evidence="6" id="KW-1185">Reference proteome</keyword>
<protein>
    <submittedName>
        <fullName evidence="5">DUF155-domain-containing protein</fullName>
    </submittedName>
</protein>
<evidence type="ECO:0000313" key="5">
    <source>
        <dbReference type="EMBL" id="KAH8987844.1"/>
    </source>
</evidence>
<name>A0AAD4QBQ4_9AGAM</name>
<keyword evidence="3" id="KW-0812">Transmembrane</keyword>
<evidence type="ECO:0000256" key="3">
    <source>
        <dbReference type="SAM" id="Phobius"/>
    </source>
</evidence>
<dbReference type="EMBL" id="JAKELL010000045">
    <property type="protein sequence ID" value="KAH8987844.1"/>
    <property type="molecule type" value="Genomic_DNA"/>
</dbReference>
<gene>
    <name evidence="5" type="ORF">EDB92DRAFT_2014312</name>
</gene>
<reference evidence="5" key="1">
    <citation type="submission" date="2022-01" db="EMBL/GenBank/DDBJ databases">
        <title>Comparative genomics reveals a dynamic genome evolution in the ectomycorrhizal milk-cap (Lactarius) mushrooms.</title>
        <authorList>
            <consortium name="DOE Joint Genome Institute"/>
            <person name="Lebreton A."/>
            <person name="Tang N."/>
            <person name="Kuo A."/>
            <person name="LaButti K."/>
            <person name="Drula E."/>
            <person name="Barry K."/>
            <person name="Clum A."/>
            <person name="Lipzen A."/>
            <person name="Mousain D."/>
            <person name="Ng V."/>
            <person name="Wang R."/>
            <person name="Wang X."/>
            <person name="Dai Y."/>
            <person name="Henrissat B."/>
            <person name="Grigoriev I.V."/>
            <person name="Guerin-Laguette A."/>
            <person name="Yu F."/>
            <person name="Martin F.M."/>
        </authorList>
    </citation>
    <scope>NUCLEOTIDE SEQUENCE</scope>
    <source>
        <strain evidence="5">QP</strain>
    </source>
</reference>
<dbReference type="Proteomes" id="UP001201163">
    <property type="component" value="Unassembled WGS sequence"/>
</dbReference>
<evidence type="ECO:0000259" key="4">
    <source>
        <dbReference type="Pfam" id="PF02582"/>
    </source>
</evidence>
<dbReference type="GO" id="GO:0005739">
    <property type="term" value="C:mitochondrion"/>
    <property type="evidence" value="ECO:0007669"/>
    <property type="project" value="UniProtKB-ARBA"/>
</dbReference>
<comment type="caution">
    <text evidence="5">The sequence shown here is derived from an EMBL/GenBank/DDBJ whole genome shotgun (WGS) entry which is preliminary data.</text>
</comment>
<feature type="transmembrane region" description="Helical" evidence="3">
    <location>
        <begin position="468"/>
        <end position="489"/>
    </location>
</feature>